<evidence type="ECO:0000256" key="4">
    <source>
        <dbReference type="ARBA" id="ARBA00022679"/>
    </source>
</evidence>
<dbReference type="InterPro" id="IPR050103">
    <property type="entry name" value="Class-III_PLP-dep_AT"/>
</dbReference>
<dbReference type="InterPro" id="IPR005814">
    <property type="entry name" value="Aminotrans_3"/>
</dbReference>
<dbReference type="InterPro" id="IPR049704">
    <property type="entry name" value="Aminotrans_3_PPA_site"/>
</dbReference>
<dbReference type="NCBIfam" id="TIGR00707">
    <property type="entry name" value="argD"/>
    <property type="match status" value="1"/>
</dbReference>
<evidence type="ECO:0000313" key="9">
    <source>
        <dbReference type="Proteomes" id="UP000724672"/>
    </source>
</evidence>
<dbReference type="InterPro" id="IPR015424">
    <property type="entry name" value="PyrdxlP-dep_Trfase"/>
</dbReference>
<dbReference type="Proteomes" id="UP000724672">
    <property type="component" value="Unassembled WGS sequence"/>
</dbReference>
<dbReference type="EMBL" id="WSFT01000044">
    <property type="protein sequence ID" value="MBS4539222.1"/>
    <property type="molecule type" value="Genomic_DNA"/>
</dbReference>
<protein>
    <submittedName>
        <fullName evidence="8">Aspartate aminotransferase family protein</fullName>
    </submittedName>
</protein>
<dbReference type="GO" id="GO:0006526">
    <property type="term" value="P:L-arginine biosynthetic process"/>
    <property type="evidence" value="ECO:0007669"/>
    <property type="project" value="UniProtKB-ARBA"/>
</dbReference>
<evidence type="ECO:0000256" key="1">
    <source>
        <dbReference type="ARBA" id="ARBA00001933"/>
    </source>
</evidence>
<dbReference type="InterPro" id="IPR004636">
    <property type="entry name" value="AcOrn/SuccOrn_fam"/>
</dbReference>
<dbReference type="GO" id="GO:0030170">
    <property type="term" value="F:pyridoxal phosphate binding"/>
    <property type="evidence" value="ECO:0007669"/>
    <property type="project" value="InterPro"/>
</dbReference>
<proteinExistence type="inferred from homology"/>
<sequence>MDDLLLRDKKYILNLYNRIDLEIAYGKGSYLYDKDGNKYLDMFSGLSVNSFGHNNKEIIKTITDQATKYIHLSNYFASEPTVRLAESLINRTKFDKVFFSNSGTESIEGAIKFSRKFGLSQDKNKYKILSAQNSFHGRTFGALSLTGQEKFHRNFEPILPGFDYFNFNDIEDLQNKCDDSVCAIFLEFIQGEGGVRLLSDEFIENLINLSEKYNFLIVADEIQAGLGRTGKFLSYEHYNVDPDLVCISKSLGGGLPLGAILVDKTLSDLLQPGDHGSTFGGNPVSCASGYLTLKTLDDKLLKDVEKKGKYLLKELELIKNSYPNIISEIRGRGLMIGIECGEYANEIKKLALEQNLLLNVTNKTVIRLLPPLNITPDDLDIFLNTFKSIFSKIS</sequence>
<comment type="similarity">
    <text evidence="7">Belongs to the class-III pyridoxal-phosphate-dependent aminotransferase family.</text>
</comment>
<comment type="caution">
    <text evidence="8">The sequence shown here is derived from an EMBL/GenBank/DDBJ whole genome shotgun (WGS) entry which is preliminary data.</text>
</comment>
<name>A0A942V3E5_9FIRM</name>
<dbReference type="FunFam" id="3.40.640.10:FF:000004">
    <property type="entry name" value="Acetylornithine aminotransferase"/>
    <property type="match status" value="1"/>
</dbReference>
<dbReference type="AlphaFoldDB" id="A0A942V3E5"/>
<dbReference type="Gene3D" id="3.90.1150.10">
    <property type="entry name" value="Aspartate Aminotransferase, domain 1"/>
    <property type="match status" value="1"/>
</dbReference>
<keyword evidence="9" id="KW-1185">Reference proteome</keyword>
<gene>
    <name evidence="8" type="ORF">GOQ27_12170</name>
</gene>
<dbReference type="Pfam" id="PF00202">
    <property type="entry name" value="Aminotran_3"/>
    <property type="match status" value="1"/>
</dbReference>
<dbReference type="SUPFAM" id="SSF53383">
    <property type="entry name" value="PLP-dependent transferases"/>
    <property type="match status" value="1"/>
</dbReference>
<dbReference type="PROSITE" id="PS00600">
    <property type="entry name" value="AA_TRANSFER_CLASS_3"/>
    <property type="match status" value="1"/>
</dbReference>
<organism evidence="8 9">
    <name type="scientific">Anaeromonas frigoriresistens</name>
    <dbReference type="NCBI Taxonomy" id="2683708"/>
    <lineage>
        <taxon>Bacteria</taxon>
        <taxon>Bacillati</taxon>
        <taxon>Bacillota</taxon>
        <taxon>Tissierellia</taxon>
        <taxon>Tissierellales</taxon>
        <taxon>Thermohalobacteraceae</taxon>
        <taxon>Anaeromonas</taxon>
    </lineage>
</organism>
<comment type="cofactor">
    <cofactor evidence="1">
        <name>pyridoxal 5'-phosphate</name>
        <dbReference type="ChEBI" id="CHEBI:597326"/>
    </cofactor>
</comment>
<evidence type="ECO:0000256" key="3">
    <source>
        <dbReference type="ARBA" id="ARBA00022605"/>
    </source>
</evidence>
<dbReference type="PANTHER" id="PTHR11986">
    <property type="entry name" value="AMINOTRANSFERASE CLASS III"/>
    <property type="match status" value="1"/>
</dbReference>
<comment type="pathway">
    <text evidence="6">Amino-acid biosynthesis.</text>
</comment>
<evidence type="ECO:0000256" key="6">
    <source>
        <dbReference type="ARBA" id="ARBA00029440"/>
    </source>
</evidence>
<dbReference type="CDD" id="cd00610">
    <property type="entry name" value="OAT_like"/>
    <property type="match status" value="1"/>
</dbReference>
<evidence type="ECO:0000256" key="2">
    <source>
        <dbReference type="ARBA" id="ARBA00022576"/>
    </source>
</evidence>
<accession>A0A942V3E5</accession>
<evidence type="ECO:0000256" key="7">
    <source>
        <dbReference type="RuleBase" id="RU003560"/>
    </source>
</evidence>
<dbReference type="PANTHER" id="PTHR11986:SF79">
    <property type="entry name" value="ACETYLORNITHINE AMINOTRANSFERASE, MITOCHONDRIAL"/>
    <property type="match status" value="1"/>
</dbReference>
<keyword evidence="5 7" id="KW-0663">Pyridoxal phosphate</keyword>
<evidence type="ECO:0000313" key="8">
    <source>
        <dbReference type="EMBL" id="MBS4539222.1"/>
    </source>
</evidence>
<dbReference type="NCBIfam" id="NF002325">
    <property type="entry name" value="PRK01278.1"/>
    <property type="match status" value="1"/>
</dbReference>
<dbReference type="PIRSF" id="PIRSF000521">
    <property type="entry name" value="Transaminase_4ab_Lys_Orn"/>
    <property type="match status" value="1"/>
</dbReference>
<keyword evidence="4" id="KW-0808">Transferase</keyword>
<keyword evidence="3" id="KW-0028">Amino-acid biosynthesis</keyword>
<dbReference type="InterPro" id="IPR015422">
    <property type="entry name" value="PyrdxlP-dep_Trfase_small"/>
</dbReference>
<dbReference type="InterPro" id="IPR015421">
    <property type="entry name" value="PyrdxlP-dep_Trfase_major"/>
</dbReference>
<reference evidence="8" key="1">
    <citation type="submission" date="2019-12" db="EMBL/GenBank/DDBJ databases">
        <title>Clostridiaceae gen. nov. sp. nov., isolated from sediment in Xinjiang, China.</title>
        <authorList>
            <person name="Zhang R."/>
        </authorList>
    </citation>
    <scope>NUCLEOTIDE SEQUENCE</scope>
    <source>
        <strain evidence="8">D2Q-11</strain>
    </source>
</reference>
<dbReference type="RefSeq" id="WP_203367145.1">
    <property type="nucleotide sequence ID" value="NZ_WSFT01000044.1"/>
</dbReference>
<keyword evidence="2 8" id="KW-0032">Aminotransferase</keyword>
<evidence type="ECO:0000256" key="5">
    <source>
        <dbReference type="ARBA" id="ARBA00022898"/>
    </source>
</evidence>
<dbReference type="GO" id="GO:0042802">
    <property type="term" value="F:identical protein binding"/>
    <property type="evidence" value="ECO:0007669"/>
    <property type="project" value="TreeGrafter"/>
</dbReference>
<dbReference type="Gene3D" id="3.40.640.10">
    <property type="entry name" value="Type I PLP-dependent aspartate aminotransferase-like (Major domain)"/>
    <property type="match status" value="1"/>
</dbReference>
<dbReference type="GO" id="GO:0008483">
    <property type="term" value="F:transaminase activity"/>
    <property type="evidence" value="ECO:0007669"/>
    <property type="project" value="UniProtKB-KW"/>
</dbReference>